<accession>D8S977</accession>
<evidence type="ECO:0000256" key="5">
    <source>
        <dbReference type="ARBA" id="ARBA00022777"/>
    </source>
</evidence>
<protein>
    <recommendedName>
        <fullName evidence="1">dual-specificity kinase</fullName>
        <ecNumber evidence="1">2.7.12.1</ecNumber>
    </recommendedName>
</protein>
<dbReference type="FunFam" id="1.10.510.10:FF:000612">
    <property type="entry name" value="Serine/threonine-protein kinase AFC2"/>
    <property type="match status" value="1"/>
</dbReference>
<comment type="catalytic activity">
    <reaction evidence="10">
        <text>L-tyrosyl-[protein] + ATP = O-phospho-L-tyrosyl-[protein] + ADP + H(+)</text>
        <dbReference type="Rhea" id="RHEA:10596"/>
        <dbReference type="Rhea" id="RHEA-COMP:10136"/>
        <dbReference type="Rhea" id="RHEA-COMP:20101"/>
        <dbReference type="ChEBI" id="CHEBI:15378"/>
        <dbReference type="ChEBI" id="CHEBI:30616"/>
        <dbReference type="ChEBI" id="CHEBI:46858"/>
        <dbReference type="ChEBI" id="CHEBI:61978"/>
        <dbReference type="ChEBI" id="CHEBI:456216"/>
        <dbReference type="EC" id="2.7.12.1"/>
    </reaction>
</comment>
<feature type="domain" description="Protein kinase" evidence="11">
    <location>
        <begin position="47"/>
        <end position="376"/>
    </location>
</feature>
<dbReference type="GO" id="GO:0043484">
    <property type="term" value="P:regulation of RNA splicing"/>
    <property type="evidence" value="ECO:0000318"/>
    <property type="project" value="GO_Central"/>
</dbReference>
<evidence type="ECO:0000256" key="9">
    <source>
        <dbReference type="ARBA" id="ARBA00049308"/>
    </source>
</evidence>
<reference evidence="13 14" key="1">
    <citation type="journal article" date="2011" name="Science">
        <title>The Selaginella genome identifies genetic changes associated with the evolution of vascular plants.</title>
        <authorList>
            <person name="Banks J.A."/>
            <person name="Nishiyama T."/>
            <person name="Hasebe M."/>
            <person name="Bowman J.L."/>
            <person name="Gribskov M."/>
            <person name="dePamphilis C."/>
            <person name="Albert V.A."/>
            <person name="Aono N."/>
            <person name="Aoyama T."/>
            <person name="Ambrose B.A."/>
            <person name="Ashton N.W."/>
            <person name="Axtell M.J."/>
            <person name="Barker E."/>
            <person name="Barker M.S."/>
            <person name="Bennetzen J.L."/>
            <person name="Bonawitz N.D."/>
            <person name="Chapple C."/>
            <person name="Cheng C."/>
            <person name="Correa L.G."/>
            <person name="Dacre M."/>
            <person name="DeBarry J."/>
            <person name="Dreyer I."/>
            <person name="Elias M."/>
            <person name="Engstrom E.M."/>
            <person name="Estelle M."/>
            <person name="Feng L."/>
            <person name="Finet C."/>
            <person name="Floyd S.K."/>
            <person name="Frommer W.B."/>
            <person name="Fujita T."/>
            <person name="Gramzow L."/>
            <person name="Gutensohn M."/>
            <person name="Harholt J."/>
            <person name="Hattori M."/>
            <person name="Heyl A."/>
            <person name="Hirai T."/>
            <person name="Hiwatashi Y."/>
            <person name="Ishikawa M."/>
            <person name="Iwata M."/>
            <person name="Karol K.G."/>
            <person name="Koehler B."/>
            <person name="Kolukisaoglu U."/>
            <person name="Kubo M."/>
            <person name="Kurata T."/>
            <person name="Lalonde S."/>
            <person name="Li K."/>
            <person name="Li Y."/>
            <person name="Litt A."/>
            <person name="Lyons E."/>
            <person name="Manning G."/>
            <person name="Maruyama T."/>
            <person name="Michael T.P."/>
            <person name="Mikami K."/>
            <person name="Miyazaki S."/>
            <person name="Morinaga S."/>
            <person name="Murata T."/>
            <person name="Mueller-Roeber B."/>
            <person name="Nelson D.R."/>
            <person name="Obara M."/>
            <person name="Oguri Y."/>
            <person name="Olmstead R.G."/>
            <person name="Onodera N."/>
            <person name="Petersen B.L."/>
            <person name="Pils B."/>
            <person name="Prigge M."/>
            <person name="Rensing S.A."/>
            <person name="Riano-Pachon D.M."/>
            <person name="Roberts A.W."/>
            <person name="Sato Y."/>
            <person name="Scheller H.V."/>
            <person name="Schulz B."/>
            <person name="Schulz C."/>
            <person name="Shakirov E.V."/>
            <person name="Shibagaki N."/>
            <person name="Shinohara N."/>
            <person name="Shippen D.E."/>
            <person name="Soerensen I."/>
            <person name="Sotooka R."/>
            <person name="Sugimoto N."/>
            <person name="Sugita M."/>
            <person name="Sumikawa N."/>
            <person name="Tanurdzic M."/>
            <person name="Theissen G."/>
            <person name="Ulvskov P."/>
            <person name="Wakazuki S."/>
            <person name="Weng J.K."/>
            <person name="Willats W.W."/>
            <person name="Wipf D."/>
            <person name="Wolf P.G."/>
            <person name="Yang L."/>
            <person name="Zimmer A.D."/>
            <person name="Zhu Q."/>
            <person name="Mitros T."/>
            <person name="Hellsten U."/>
            <person name="Loque D."/>
            <person name="Otillar R."/>
            <person name="Salamov A."/>
            <person name="Schmutz J."/>
            <person name="Shapiro H."/>
            <person name="Lindquist E."/>
            <person name="Lucas S."/>
            <person name="Rokhsar D."/>
            <person name="Grigoriev I.V."/>
        </authorList>
    </citation>
    <scope>NUCLEOTIDE SEQUENCE [LARGE SCALE GENOMIC DNA]</scope>
</reference>
<dbReference type="OrthoDB" id="283111at2759"/>
<evidence type="ECO:0000313" key="14">
    <source>
        <dbReference type="Proteomes" id="UP000001514"/>
    </source>
</evidence>
<dbReference type="eggNOG" id="KOG0671">
    <property type="taxonomic scope" value="Eukaryota"/>
</dbReference>
<evidence type="ECO:0000256" key="10">
    <source>
        <dbReference type="ARBA" id="ARBA00051680"/>
    </source>
</evidence>
<evidence type="ECO:0000256" key="1">
    <source>
        <dbReference type="ARBA" id="ARBA00013203"/>
    </source>
</evidence>
<organism evidence="14">
    <name type="scientific">Selaginella moellendorffii</name>
    <name type="common">Spikemoss</name>
    <dbReference type="NCBI Taxonomy" id="88036"/>
    <lineage>
        <taxon>Eukaryota</taxon>
        <taxon>Viridiplantae</taxon>
        <taxon>Streptophyta</taxon>
        <taxon>Embryophyta</taxon>
        <taxon>Tracheophyta</taxon>
        <taxon>Lycopodiopsida</taxon>
        <taxon>Selaginellales</taxon>
        <taxon>Selaginellaceae</taxon>
        <taxon>Selaginella</taxon>
    </lineage>
</organism>
<dbReference type="Gramene" id="EFJ18766">
    <property type="protein sequence ID" value="EFJ18766"/>
    <property type="gene ID" value="SELMODRAFT_111885"/>
</dbReference>
<dbReference type="PROSITE" id="PS00108">
    <property type="entry name" value="PROTEIN_KINASE_ST"/>
    <property type="match status" value="1"/>
</dbReference>
<dbReference type="GO" id="GO:0004712">
    <property type="term" value="F:protein serine/threonine/tyrosine kinase activity"/>
    <property type="evidence" value="ECO:0007669"/>
    <property type="project" value="UniProtKB-EC"/>
</dbReference>
<keyword evidence="4" id="KW-0547">Nucleotide-binding</keyword>
<dbReference type="InterPro" id="IPR051175">
    <property type="entry name" value="CLK_kinases"/>
</dbReference>
<dbReference type="Gramene" id="EFJ11461">
    <property type="protein sequence ID" value="EFJ11461"/>
    <property type="gene ID" value="SELMODRAFT_126153"/>
</dbReference>
<dbReference type="KEGG" id="smo:SELMODRAFT_111885"/>
<dbReference type="InParanoid" id="D8S977"/>
<dbReference type="GO" id="GO:0004674">
    <property type="term" value="F:protein serine/threonine kinase activity"/>
    <property type="evidence" value="ECO:0000318"/>
    <property type="project" value="GO_Central"/>
</dbReference>
<keyword evidence="14" id="KW-1185">Reference proteome</keyword>
<dbReference type="PANTHER" id="PTHR45646">
    <property type="entry name" value="SERINE/THREONINE-PROTEIN KINASE DOA-RELATED"/>
    <property type="match status" value="1"/>
</dbReference>
<dbReference type="Gene3D" id="3.30.200.20">
    <property type="entry name" value="Phosphorylase Kinase, domain 1"/>
    <property type="match status" value="1"/>
</dbReference>
<evidence type="ECO:0000313" key="12">
    <source>
        <dbReference type="EMBL" id="EFJ11461.1"/>
    </source>
</evidence>
<dbReference type="EMBL" id="GL377646">
    <property type="protein sequence ID" value="EFJ11461.1"/>
    <property type="molecule type" value="Genomic_DNA"/>
</dbReference>
<keyword evidence="2" id="KW-0723">Serine/threonine-protein kinase</keyword>
<evidence type="ECO:0000256" key="2">
    <source>
        <dbReference type="ARBA" id="ARBA00022527"/>
    </source>
</evidence>
<evidence type="ECO:0000313" key="13">
    <source>
        <dbReference type="EMBL" id="EFJ18766.1"/>
    </source>
</evidence>
<dbReference type="GO" id="GO:0005634">
    <property type="term" value="C:nucleus"/>
    <property type="evidence" value="ECO:0000318"/>
    <property type="project" value="GO_Central"/>
</dbReference>
<dbReference type="InterPro" id="IPR000719">
    <property type="entry name" value="Prot_kinase_dom"/>
</dbReference>
<dbReference type="InterPro" id="IPR011009">
    <property type="entry name" value="Kinase-like_dom_sf"/>
</dbReference>
<dbReference type="SUPFAM" id="SSF56112">
    <property type="entry name" value="Protein kinase-like (PK-like)"/>
    <property type="match status" value="1"/>
</dbReference>
<dbReference type="EMBL" id="GL377608">
    <property type="protein sequence ID" value="EFJ18766.1"/>
    <property type="molecule type" value="Genomic_DNA"/>
</dbReference>
<dbReference type="SMART" id="SM00220">
    <property type="entry name" value="S_TKc"/>
    <property type="match status" value="1"/>
</dbReference>
<dbReference type="Proteomes" id="UP000001514">
    <property type="component" value="Unassembled WGS sequence"/>
</dbReference>
<comment type="similarity">
    <text evidence="7">Belongs to the protein kinase superfamily. CMGC Ser/Thr protein kinase family. Lammer subfamily.</text>
</comment>
<dbReference type="HOGENOM" id="CLU_000288_5_16_1"/>
<dbReference type="EC" id="2.7.12.1" evidence="1"/>
<comment type="catalytic activity">
    <reaction evidence="9">
        <text>L-threonyl-[protein] + ATP = O-phospho-L-threonyl-[protein] + ADP + H(+)</text>
        <dbReference type="Rhea" id="RHEA:46608"/>
        <dbReference type="Rhea" id="RHEA-COMP:11060"/>
        <dbReference type="Rhea" id="RHEA-COMP:11605"/>
        <dbReference type="ChEBI" id="CHEBI:15378"/>
        <dbReference type="ChEBI" id="CHEBI:30013"/>
        <dbReference type="ChEBI" id="CHEBI:30616"/>
        <dbReference type="ChEBI" id="CHEBI:61977"/>
        <dbReference type="ChEBI" id="CHEBI:456216"/>
        <dbReference type="EC" id="2.7.12.1"/>
    </reaction>
</comment>
<keyword evidence="6" id="KW-0067">ATP-binding</keyword>
<dbReference type="Gene3D" id="1.10.510.10">
    <property type="entry name" value="Transferase(Phosphotransferase) domain 1"/>
    <property type="match status" value="1"/>
</dbReference>
<evidence type="ECO:0000256" key="7">
    <source>
        <dbReference type="ARBA" id="ARBA00037966"/>
    </source>
</evidence>
<dbReference type="OMA" id="RHHIQSF"/>
<evidence type="ECO:0000256" key="3">
    <source>
        <dbReference type="ARBA" id="ARBA00022679"/>
    </source>
</evidence>
<comment type="catalytic activity">
    <reaction evidence="8">
        <text>L-seryl-[protein] + ATP = O-phospho-L-seryl-[protein] + ADP + H(+)</text>
        <dbReference type="Rhea" id="RHEA:17989"/>
        <dbReference type="Rhea" id="RHEA-COMP:9863"/>
        <dbReference type="Rhea" id="RHEA-COMP:11604"/>
        <dbReference type="ChEBI" id="CHEBI:15378"/>
        <dbReference type="ChEBI" id="CHEBI:29999"/>
        <dbReference type="ChEBI" id="CHEBI:30616"/>
        <dbReference type="ChEBI" id="CHEBI:83421"/>
        <dbReference type="ChEBI" id="CHEBI:456216"/>
        <dbReference type="EC" id="2.7.12.1"/>
    </reaction>
</comment>
<keyword evidence="3" id="KW-0808">Transferase</keyword>
<name>D8S977_SELML</name>
<proteinExistence type="inferred from homology"/>
<dbReference type="CDD" id="cd14134">
    <property type="entry name" value="PKc_CLK"/>
    <property type="match status" value="1"/>
</dbReference>
<evidence type="ECO:0000256" key="4">
    <source>
        <dbReference type="ARBA" id="ARBA00022741"/>
    </source>
</evidence>
<dbReference type="AlphaFoldDB" id="D8S977"/>
<dbReference type="PANTHER" id="PTHR45646:SF11">
    <property type="entry name" value="SERINE_THREONINE-PROTEIN KINASE DOA"/>
    <property type="match status" value="1"/>
</dbReference>
<dbReference type="GO" id="GO:0005524">
    <property type="term" value="F:ATP binding"/>
    <property type="evidence" value="ECO:0007669"/>
    <property type="project" value="UniProtKB-KW"/>
</dbReference>
<dbReference type="STRING" id="88036.D8S977"/>
<evidence type="ECO:0000256" key="8">
    <source>
        <dbReference type="ARBA" id="ARBA00049003"/>
    </source>
</evidence>
<dbReference type="FunCoup" id="D8S977">
    <property type="interactions" value="4031"/>
</dbReference>
<evidence type="ECO:0000256" key="6">
    <source>
        <dbReference type="ARBA" id="ARBA00022840"/>
    </source>
</evidence>
<dbReference type="Pfam" id="PF00069">
    <property type="entry name" value="Pkinase"/>
    <property type="match status" value="1"/>
</dbReference>
<keyword evidence="5" id="KW-0418">Kinase</keyword>
<evidence type="ECO:0000259" key="11">
    <source>
        <dbReference type="PROSITE" id="PS50011"/>
    </source>
</evidence>
<gene>
    <name evidence="13" type="ORF">SELMODRAFT_111885</name>
    <name evidence="12" type="ORF">SELMODRAFT_126153</name>
</gene>
<sequence>MVTAAALQVPNPVTGHLNVVVPPQACHEDDKDGHFVFELGENITPRYKIIGKMGEGTFGRVLECWDRDTQEYVAIKLIRNVQKYRDAAMIEIDVLNELARYDRNGSRRCVQLKRWFDFRNHICMVFEKLGPSLYDFLRKNEYRPYAIDLVREFGRQLLESVAYMHDLTLIHTDLKPENILLVSPDHVKVPDFKGLYQRSGPGRCYVRVPRTSEIKLIDFGSATFNSHYHCSVISTRHYRAPEVILGLGWSYSCDIWSIGCILVELCSGSTLFQTHENLEHLAMMERIIGPLPAHMIEKADRRAEKYFKNKVELNWPEGAVSRESVRAVRKLPRLRNMILQHVDQYPNVLLDLLQGLLRYEPTERLSAKQALSHPFFWH</sequence>
<dbReference type="KEGG" id="smo:SELMODRAFT_126153"/>
<dbReference type="InterPro" id="IPR008271">
    <property type="entry name" value="Ser/Thr_kinase_AS"/>
</dbReference>
<dbReference type="PROSITE" id="PS50011">
    <property type="entry name" value="PROTEIN_KINASE_DOM"/>
    <property type="match status" value="1"/>
</dbReference>